<keyword evidence="1" id="KW-0808">Transferase</keyword>
<gene>
    <name evidence="1" type="primary">rsmB</name>
    <name evidence="1" type="ORF">ACI1P1_18075</name>
</gene>
<comment type="caution">
    <text evidence="1">The sequence shown here is derived from an EMBL/GenBank/DDBJ whole genome shotgun (WGS) entry which is preliminary data.</text>
</comment>
<evidence type="ECO:0000313" key="1">
    <source>
        <dbReference type="EMBL" id="MFM9330210.1"/>
    </source>
</evidence>
<keyword evidence="1" id="KW-0489">Methyltransferase</keyword>
<organism evidence="1 2">
    <name type="scientific">Paenibacillus mesotrionivorans</name>
    <dbReference type="NCBI Taxonomy" id="3160968"/>
    <lineage>
        <taxon>Bacteria</taxon>
        <taxon>Bacillati</taxon>
        <taxon>Bacillota</taxon>
        <taxon>Bacilli</taxon>
        <taxon>Bacillales</taxon>
        <taxon>Paenibacillaceae</taxon>
        <taxon>Paenibacillus</taxon>
    </lineage>
</organism>
<proteinExistence type="predicted"/>
<keyword evidence="2" id="KW-1185">Reference proteome</keyword>
<dbReference type="Proteomes" id="UP001631969">
    <property type="component" value="Unassembled WGS sequence"/>
</dbReference>
<sequence length="460" mass="50361">MTKGSMNRPGKKPGAREAAMDVLTRVDQDQAYSNLLLNQTLEKLKLERHEAALATELVYGTIQRLNTIDYFLGRFAAKGLERLQPWVRSLLRLSFYQIRYLDRIPPHAAVNEAVELAKRRGHAGVAGLVNGILRNVLREKARLTLPEGLPPVQKIALEESHPEWMVKRWLARYGEEEARAICRTNNEPPKVSLRVNPLKGGRDALAGRLAEAGVETQPSLLAPDGLVAVSGGRLGGHPLFTAGEFSIQDESSMLVARVVAPAAGMRVLDCCAAPGGKTAHMAELMEGKGEVVAADLHEHKEALIRDQANRLGLRNIRTVVSDARKLDEKFPAASFDRILLDAPCSGLGVIGRKPDLKWTKTEGDIAEIAGLQRSILQAVHKLLKPGGILVYSTCTTEPEENAEQVQRFLAEEPGFVLEPFPEGLLPEGVAREAGAAGMLQLLPQDYGSDGFFIARLRRQE</sequence>
<dbReference type="EMBL" id="JBJURJ010000012">
    <property type="protein sequence ID" value="MFM9330210.1"/>
    <property type="molecule type" value="Genomic_DNA"/>
</dbReference>
<accession>A0ACC7P0D0</accession>
<name>A0ACC7P0D0_9BACL</name>
<reference evidence="1" key="1">
    <citation type="submission" date="2024-12" db="EMBL/GenBank/DDBJ databases">
        <authorList>
            <person name="Wu N."/>
        </authorList>
    </citation>
    <scope>NUCLEOTIDE SEQUENCE</scope>
    <source>
        <strain evidence="1">P15</strain>
    </source>
</reference>
<evidence type="ECO:0000313" key="2">
    <source>
        <dbReference type="Proteomes" id="UP001631969"/>
    </source>
</evidence>
<protein>
    <submittedName>
        <fullName evidence="1">16S rRNA (Cytosine(967)-C(5))-methyltransferase RsmB</fullName>
        <ecNumber evidence="1">2.1.1.176</ecNumber>
    </submittedName>
</protein>
<dbReference type="EC" id="2.1.1.176" evidence="1"/>